<dbReference type="InterPro" id="IPR017972">
    <property type="entry name" value="Cyt_P450_CS"/>
</dbReference>
<evidence type="ECO:0000313" key="8">
    <source>
        <dbReference type="EMBL" id="NYE48451.1"/>
    </source>
</evidence>
<protein>
    <submittedName>
        <fullName evidence="8">Cytochrome P450</fullName>
    </submittedName>
</protein>
<comment type="similarity">
    <text evidence="1 7">Belongs to the cytochrome P450 family.</text>
</comment>
<dbReference type="PROSITE" id="PS00086">
    <property type="entry name" value="CYTOCHROME_P450"/>
    <property type="match status" value="1"/>
</dbReference>
<dbReference type="AlphaFoldDB" id="A0A852TXH2"/>
<dbReference type="PANTHER" id="PTHR46696:SF1">
    <property type="entry name" value="CYTOCHROME P450 YJIB-RELATED"/>
    <property type="match status" value="1"/>
</dbReference>
<keyword evidence="4 7" id="KW-0560">Oxidoreductase</keyword>
<organism evidence="8 9">
    <name type="scientific">Spinactinospora alkalitolerans</name>
    <dbReference type="NCBI Taxonomy" id="687207"/>
    <lineage>
        <taxon>Bacteria</taxon>
        <taxon>Bacillati</taxon>
        <taxon>Actinomycetota</taxon>
        <taxon>Actinomycetes</taxon>
        <taxon>Streptosporangiales</taxon>
        <taxon>Nocardiopsidaceae</taxon>
        <taxon>Spinactinospora</taxon>
    </lineage>
</organism>
<dbReference type="SUPFAM" id="SSF48264">
    <property type="entry name" value="Cytochrome P450"/>
    <property type="match status" value="1"/>
</dbReference>
<name>A0A852TXH2_9ACTN</name>
<accession>A0A852TXH2</accession>
<evidence type="ECO:0000256" key="6">
    <source>
        <dbReference type="ARBA" id="ARBA00023033"/>
    </source>
</evidence>
<sequence>MAGADGPVELGEEFTRDPYAVYARLRERGPVVRALLPGGAPAWLITRYEHARAALTDGRLAKDPRAARRAVQDRHAETEPPLRGEVAQMLNAHMLNSDPPDHTRLRKLVSRAFTARRVEGLRTRVREIADRLIGDFPATGRTDVIDALAFPLPVMVICELLGVPVEDRDDFRTWSNALVSTSTPEQSAGAAEEMNAYLRRLLSAKRAEAGADLLSALIEVQDEEGRLSESELVSMAFLLLVAGHETTVNLIGNGLLALLARPEQMAKLRADPGLIPAAVEEFLRFDGPVNTATARFTTEPVTIAGVTIPAHQLVLVALGSADHDPARYDGADHLDITRDAGGHLAFGHGIHYCLGAPLARLEGQVAFESLLSRLENIALDVAVTDLTWRPGHLIRGLNALPVRYTARSAA</sequence>
<dbReference type="Proteomes" id="UP000589036">
    <property type="component" value="Unassembled WGS sequence"/>
</dbReference>
<keyword evidence="5 7" id="KW-0408">Iron</keyword>
<dbReference type="EMBL" id="JACCCC010000001">
    <property type="protein sequence ID" value="NYE48451.1"/>
    <property type="molecule type" value="Genomic_DNA"/>
</dbReference>
<evidence type="ECO:0000256" key="1">
    <source>
        <dbReference type="ARBA" id="ARBA00010617"/>
    </source>
</evidence>
<evidence type="ECO:0000313" key="9">
    <source>
        <dbReference type="Proteomes" id="UP000589036"/>
    </source>
</evidence>
<keyword evidence="6 7" id="KW-0503">Monooxygenase</keyword>
<evidence type="ECO:0000256" key="3">
    <source>
        <dbReference type="ARBA" id="ARBA00022723"/>
    </source>
</evidence>
<evidence type="ECO:0000256" key="5">
    <source>
        <dbReference type="ARBA" id="ARBA00023004"/>
    </source>
</evidence>
<gene>
    <name evidence="8" type="ORF">HDA32_003571</name>
</gene>
<dbReference type="Pfam" id="PF00067">
    <property type="entry name" value="p450"/>
    <property type="match status" value="2"/>
</dbReference>
<dbReference type="GO" id="GO:0005506">
    <property type="term" value="F:iron ion binding"/>
    <property type="evidence" value="ECO:0007669"/>
    <property type="project" value="InterPro"/>
</dbReference>
<dbReference type="InterPro" id="IPR001128">
    <property type="entry name" value="Cyt_P450"/>
</dbReference>
<comment type="caution">
    <text evidence="8">The sequence shown here is derived from an EMBL/GenBank/DDBJ whole genome shotgun (WGS) entry which is preliminary data.</text>
</comment>
<dbReference type="PRINTS" id="PR00359">
    <property type="entry name" value="BP450"/>
</dbReference>
<evidence type="ECO:0000256" key="7">
    <source>
        <dbReference type="RuleBase" id="RU000461"/>
    </source>
</evidence>
<dbReference type="RefSeq" id="WP_179644232.1">
    <property type="nucleotide sequence ID" value="NZ_BAAAYY010000004.1"/>
</dbReference>
<keyword evidence="3 7" id="KW-0479">Metal-binding</keyword>
<dbReference type="Gene3D" id="1.10.630.10">
    <property type="entry name" value="Cytochrome P450"/>
    <property type="match status" value="1"/>
</dbReference>
<evidence type="ECO:0000256" key="2">
    <source>
        <dbReference type="ARBA" id="ARBA00022617"/>
    </source>
</evidence>
<keyword evidence="2 7" id="KW-0349">Heme</keyword>
<evidence type="ECO:0000256" key="4">
    <source>
        <dbReference type="ARBA" id="ARBA00023002"/>
    </source>
</evidence>
<dbReference type="GO" id="GO:0020037">
    <property type="term" value="F:heme binding"/>
    <property type="evidence" value="ECO:0007669"/>
    <property type="project" value="InterPro"/>
</dbReference>
<dbReference type="GO" id="GO:0004497">
    <property type="term" value="F:monooxygenase activity"/>
    <property type="evidence" value="ECO:0007669"/>
    <property type="project" value="UniProtKB-KW"/>
</dbReference>
<dbReference type="PANTHER" id="PTHR46696">
    <property type="entry name" value="P450, PUTATIVE (EUROFUNG)-RELATED"/>
    <property type="match status" value="1"/>
</dbReference>
<reference evidence="8 9" key="1">
    <citation type="submission" date="2020-07" db="EMBL/GenBank/DDBJ databases">
        <title>Sequencing the genomes of 1000 actinobacteria strains.</title>
        <authorList>
            <person name="Klenk H.-P."/>
        </authorList>
    </citation>
    <scope>NUCLEOTIDE SEQUENCE [LARGE SCALE GENOMIC DNA]</scope>
    <source>
        <strain evidence="8 9">CXB654</strain>
    </source>
</reference>
<dbReference type="InterPro" id="IPR002397">
    <property type="entry name" value="Cyt_P450_B"/>
</dbReference>
<dbReference type="InterPro" id="IPR036396">
    <property type="entry name" value="Cyt_P450_sf"/>
</dbReference>
<dbReference type="FunFam" id="1.10.630.10:FF:000018">
    <property type="entry name" value="Cytochrome P450 monooxygenase"/>
    <property type="match status" value="1"/>
</dbReference>
<dbReference type="GO" id="GO:0016705">
    <property type="term" value="F:oxidoreductase activity, acting on paired donors, with incorporation or reduction of molecular oxygen"/>
    <property type="evidence" value="ECO:0007669"/>
    <property type="project" value="InterPro"/>
</dbReference>
<proteinExistence type="inferred from homology"/>
<keyword evidence="9" id="KW-1185">Reference proteome</keyword>
<dbReference type="CDD" id="cd11029">
    <property type="entry name" value="CYP107-like"/>
    <property type="match status" value="1"/>
</dbReference>